<feature type="compositionally biased region" description="Polar residues" evidence="1">
    <location>
        <begin position="70"/>
        <end position="89"/>
    </location>
</feature>
<dbReference type="EMBL" id="BPEY01000199">
    <property type="protein sequence ID" value="GIU52560.1"/>
    <property type="molecule type" value="Genomic_DNA"/>
</dbReference>
<name>A0ABQ4PRT5_9GAMM</name>
<gene>
    <name evidence="2" type="ORF">TUM4438_45590</name>
</gene>
<comment type="caution">
    <text evidence="2">The sequence shown here is derived from an EMBL/GenBank/DDBJ whole genome shotgun (WGS) entry which is preliminary data.</text>
</comment>
<protein>
    <submittedName>
        <fullName evidence="2">Uncharacterized protein</fullName>
    </submittedName>
</protein>
<reference evidence="2" key="1">
    <citation type="submission" date="2021-05" db="EMBL/GenBank/DDBJ databases">
        <title>Molecular characterization for Shewanella algae harboring chromosomal blaOXA-55-like strains isolated from clinical and environment sample.</title>
        <authorList>
            <person name="Ohama Y."/>
            <person name="Aoki K."/>
            <person name="Harada S."/>
            <person name="Moriya K."/>
            <person name="Ishii Y."/>
            <person name="Tateda K."/>
        </authorList>
    </citation>
    <scope>NUCLEOTIDE SEQUENCE</scope>
    <source>
        <strain evidence="2">JCM 11563</strain>
    </source>
</reference>
<dbReference type="Gene3D" id="2.60.120.380">
    <property type="match status" value="1"/>
</dbReference>
<keyword evidence="3" id="KW-1185">Reference proteome</keyword>
<feature type="compositionally biased region" description="Polar residues" evidence="1">
    <location>
        <begin position="52"/>
        <end position="63"/>
    </location>
</feature>
<feature type="compositionally biased region" description="Acidic residues" evidence="1">
    <location>
        <begin position="96"/>
        <end position="109"/>
    </location>
</feature>
<organism evidence="2 3">
    <name type="scientific">Shewanella sairae</name>
    <dbReference type="NCBI Taxonomy" id="190310"/>
    <lineage>
        <taxon>Bacteria</taxon>
        <taxon>Pseudomonadati</taxon>
        <taxon>Pseudomonadota</taxon>
        <taxon>Gammaproteobacteria</taxon>
        <taxon>Alteromonadales</taxon>
        <taxon>Shewanellaceae</taxon>
        <taxon>Shewanella</taxon>
    </lineage>
</organism>
<proteinExistence type="predicted"/>
<evidence type="ECO:0000313" key="3">
    <source>
        <dbReference type="Proteomes" id="UP000887104"/>
    </source>
</evidence>
<sequence length="300" mass="33072">MVTELLALEFKSKRTLTALLVLSAINTGCSPEQSPSISTSPAVNTFTAAKPTASATTGNNQTLAHDASKQRQIQASNETTKAKSTSTARIDSWENKDEDSDGIPDEQDDYPFDANKSTLFSINETANNNLIETADDVGQHFPFRVTGKLPHSGDTDVFKITLPRSHLKATDRLSITILSSDSNFYPTANLFDRNGTQLKTYREDKIKPVNGLKYHFTYMPNGNETAYLSISSLRQLGDASYTAEISIDNDADGIADIKEKALGMNHHRQDTDSDGIKDSYEYFVYKHNQLETDIDNDGIA</sequence>
<dbReference type="InterPro" id="IPR028974">
    <property type="entry name" value="TSP_type-3_rpt"/>
</dbReference>
<dbReference type="SUPFAM" id="SSF103647">
    <property type="entry name" value="TSP type-3 repeat"/>
    <property type="match status" value="1"/>
</dbReference>
<evidence type="ECO:0000313" key="2">
    <source>
        <dbReference type="EMBL" id="GIU52560.1"/>
    </source>
</evidence>
<dbReference type="Proteomes" id="UP000887104">
    <property type="component" value="Unassembled WGS sequence"/>
</dbReference>
<evidence type="ECO:0000256" key="1">
    <source>
        <dbReference type="SAM" id="MobiDB-lite"/>
    </source>
</evidence>
<dbReference type="RefSeq" id="WP_220783532.1">
    <property type="nucleotide sequence ID" value="NZ_BPEY01000199.1"/>
</dbReference>
<feature type="region of interest" description="Disordered" evidence="1">
    <location>
        <begin position="52"/>
        <end position="109"/>
    </location>
</feature>
<accession>A0ABQ4PRT5</accession>